<dbReference type="EMBL" id="JAWWNJ010000057">
    <property type="protein sequence ID" value="KAK7014343.1"/>
    <property type="molecule type" value="Genomic_DNA"/>
</dbReference>
<reference evidence="1 2" key="1">
    <citation type="journal article" date="2024" name="J Genomics">
        <title>Draft genome sequencing and assembly of Favolaschia claudopus CIRM-BRFM 2984 isolated from oak limbs.</title>
        <authorList>
            <person name="Navarro D."/>
            <person name="Drula E."/>
            <person name="Chaduli D."/>
            <person name="Cazenave R."/>
            <person name="Ahrendt S."/>
            <person name="Wang J."/>
            <person name="Lipzen A."/>
            <person name="Daum C."/>
            <person name="Barry K."/>
            <person name="Grigoriev I.V."/>
            <person name="Favel A."/>
            <person name="Rosso M.N."/>
            <person name="Martin F."/>
        </authorList>
    </citation>
    <scope>NUCLEOTIDE SEQUENCE [LARGE SCALE GENOMIC DNA]</scope>
    <source>
        <strain evidence="1 2">CIRM-BRFM 2984</strain>
    </source>
</reference>
<evidence type="ECO:0000313" key="1">
    <source>
        <dbReference type="EMBL" id="KAK7014343.1"/>
    </source>
</evidence>
<accession>A0AAW0AMB9</accession>
<proteinExistence type="predicted"/>
<dbReference type="AlphaFoldDB" id="A0AAW0AMB9"/>
<sequence length="436" mass="47780">MPLAPRALTIPPPRPYLNLIFPHLDFPRPPTSPNAITSPFPTSSSLWRFAYFRASAPTSTTSLHAFYPATSSPRMYANSIPALVLITTSVLDDSSIPTSIAVKSGARAGEAGVCEGGVVEAGESRKNAGRRLDVGRSEGNGMFMVETKFEWKEAVGAHRVSHIRLPPSHRLSPHSPPRPRVEYFRLDRDLDLHIFYLAPSSPHTPASLLALARASQSKRRKGTGSGSAFIPCGTSGFVGAAGGGALAVDRTMRGGMREVVEGRENAGRVELPEAWIPGKARRQEGGWIRAGRALPSKVTPELIDLQLYPHRHLELRYPGVTASEGSGAVGEEGPGDNRCKPAWRRASVEVCRTEDERGGKTSRMEKEFIDERRASGSGYAMRRQERFPSKESPDLQEFFERSRIEEASSIVIIYVVEACNVEDEILLGKRLIECIR</sequence>
<dbReference type="Proteomes" id="UP001362999">
    <property type="component" value="Unassembled WGS sequence"/>
</dbReference>
<comment type="caution">
    <text evidence="1">The sequence shown here is derived from an EMBL/GenBank/DDBJ whole genome shotgun (WGS) entry which is preliminary data.</text>
</comment>
<organism evidence="1 2">
    <name type="scientific">Favolaschia claudopus</name>
    <dbReference type="NCBI Taxonomy" id="2862362"/>
    <lineage>
        <taxon>Eukaryota</taxon>
        <taxon>Fungi</taxon>
        <taxon>Dikarya</taxon>
        <taxon>Basidiomycota</taxon>
        <taxon>Agaricomycotina</taxon>
        <taxon>Agaricomycetes</taxon>
        <taxon>Agaricomycetidae</taxon>
        <taxon>Agaricales</taxon>
        <taxon>Marasmiineae</taxon>
        <taxon>Mycenaceae</taxon>
        <taxon>Favolaschia</taxon>
    </lineage>
</organism>
<protein>
    <submittedName>
        <fullName evidence="1">Uncharacterized protein</fullName>
    </submittedName>
</protein>
<keyword evidence="2" id="KW-1185">Reference proteome</keyword>
<name>A0AAW0AMB9_9AGAR</name>
<evidence type="ECO:0000313" key="2">
    <source>
        <dbReference type="Proteomes" id="UP001362999"/>
    </source>
</evidence>
<gene>
    <name evidence="1" type="ORF">R3P38DRAFT_3362589</name>
</gene>